<evidence type="ECO:0000313" key="6">
    <source>
        <dbReference type="EMBL" id="KAE8135292.1"/>
    </source>
</evidence>
<evidence type="ECO:0000256" key="3">
    <source>
        <dbReference type="ARBA" id="ARBA00023163"/>
    </source>
</evidence>
<dbReference type="PROSITE" id="PS50048">
    <property type="entry name" value="ZN2_CY6_FUNGAL_2"/>
    <property type="match status" value="1"/>
</dbReference>
<dbReference type="PROSITE" id="PS00463">
    <property type="entry name" value="ZN2_CY6_FUNGAL_1"/>
    <property type="match status" value="1"/>
</dbReference>
<dbReference type="PANTHER" id="PTHR47784:SF9">
    <property type="entry name" value="ZN(II)2CYS6 TRANSCRIPTION FACTOR (EUROFUNG)"/>
    <property type="match status" value="1"/>
</dbReference>
<dbReference type="EMBL" id="ML743595">
    <property type="protein sequence ID" value="KAE8135292.1"/>
    <property type="molecule type" value="Genomic_DNA"/>
</dbReference>
<evidence type="ECO:0000256" key="1">
    <source>
        <dbReference type="ARBA" id="ARBA00023015"/>
    </source>
</evidence>
<sequence length="379" mass="43128">MAGAMATIFRHSEFGQVFKPRRAHRKSRTGCLNCKRRRIKCDEAKPQCRRCRMHGAVCDFALPRNVAKKRLPMAPSTCSTSLHCNGSLAFEAMIANVDRVLHSDLSDERFYMYGPCHSLGSFGLAMLAHFSEMVSVHSLAFSSIKKVLRDCIIEVALGEPCLLYSIMAVASTHWAYTLPSDSRCTMVAARFRHMATRLYRQHLEFPISRDNMDMLITSCMLVGMFSFSAETTTPLDSWVFSDDPANMNWLSVQGGLRCLLEITKPWMNESIWNEPFQESSNYEYADDHRMGRENLDPDLADLCDITDTTTEETNPFHWPLRMLCPLLRIPRHKCGAPRITNFMGRLLPDFVNLLAAKDPRALLILSYWLALMCTSVDEC</sequence>
<name>A0A5N6SKT3_ASPPS</name>
<organism evidence="6 7">
    <name type="scientific">Aspergillus pseudotamarii</name>
    <dbReference type="NCBI Taxonomy" id="132259"/>
    <lineage>
        <taxon>Eukaryota</taxon>
        <taxon>Fungi</taxon>
        <taxon>Dikarya</taxon>
        <taxon>Ascomycota</taxon>
        <taxon>Pezizomycotina</taxon>
        <taxon>Eurotiomycetes</taxon>
        <taxon>Eurotiomycetidae</taxon>
        <taxon>Eurotiales</taxon>
        <taxon>Aspergillaceae</taxon>
        <taxon>Aspergillus</taxon>
        <taxon>Aspergillus subgen. Circumdati</taxon>
    </lineage>
</organism>
<keyword evidence="3" id="KW-0804">Transcription</keyword>
<protein>
    <submittedName>
        <fullName evidence="6">Putative C6 transcription factor</fullName>
    </submittedName>
</protein>
<dbReference type="InterPro" id="IPR036864">
    <property type="entry name" value="Zn2-C6_fun-type_DNA-bd_sf"/>
</dbReference>
<dbReference type="PRINTS" id="PR00755">
    <property type="entry name" value="AFLATOXINBRP"/>
</dbReference>
<dbReference type="SMART" id="SM00066">
    <property type="entry name" value="GAL4"/>
    <property type="match status" value="1"/>
</dbReference>
<dbReference type="Pfam" id="PF00172">
    <property type="entry name" value="Zn_clus"/>
    <property type="match status" value="1"/>
</dbReference>
<dbReference type="InterPro" id="IPR001138">
    <property type="entry name" value="Zn2Cys6_DnaBD"/>
</dbReference>
<dbReference type="CDD" id="cd00067">
    <property type="entry name" value="GAL4"/>
    <property type="match status" value="1"/>
</dbReference>
<accession>A0A5N6SKT3</accession>
<dbReference type="OrthoDB" id="416217at2759"/>
<feature type="domain" description="Zn(2)-C6 fungal-type" evidence="5">
    <location>
        <begin position="30"/>
        <end position="60"/>
    </location>
</feature>
<dbReference type="PANTHER" id="PTHR47784">
    <property type="entry name" value="STEROL UPTAKE CONTROL PROTEIN 2"/>
    <property type="match status" value="1"/>
</dbReference>
<dbReference type="Gene3D" id="4.10.240.10">
    <property type="entry name" value="Zn(2)-C6 fungal-type DNA-binding domain"/>
    <property type="match status" value="1"/>
</dbReference>
<dbReference type="Pfam" id="PF11951">
    <property type="entry name" value="Fungal_trans_2"/>
    <property type="match status" value="1"/>
</dbReference>
<evidence type="ECO:0000313" key="7">
    <source>
        <dbReference type="Proteomes" id="UP000325672"/>
    </source>
</evidence>
<evidence type="ECO:0000256" key="4">
    <source>
        <dbReference type="ARBA" id="ARBA00023242"/>
    </source>
</evidence>
<dbReference type="GO" id="GO:0001228">
    <property type="term" value="F:DNA-binding transcription activator activity, RNA polymerase II-specific"/>
    <property type="evidence" value="ECO:0007669"/>
    <property type="project" value="TreeGrafter"/>
</dbReference>
<keyword evidence="4" id="KW-0539">Nucleus</keyword>
<proteinExistence type="predicted"/>
<dbReference type="RefSeq" id="XP_031911355.1">
    <property type="nucleotide sequence ID" value="XM_032057589.1"/>
</dbReference>
<dbReference type="InterPro" id="IPR021858">
    <property type="entry name" value="Fun_TF"/>
</dbReference>
<dbReference type="AlphaFoldDB" id="A0A5N6SKT3"/>
<dbReference type="InterPro" id="IPR053157">
    <property type="entry name" value="Sterol_Uptake_Regulator"/>
</dbReference>
<evidence type="ECO:0000256" key="2">
    <source>
        <dbReference type="ARBA" id="ARBA00023125"/>
    </source>
</evidence>
<keyword evidence="2" id="KW-0238">DNA-binding</keyword>
<keyword evidence="7" id="KW-1185">Reference proteome</keyword>
<dbReference type="GO" id="GO:0008270">
    <property type="term" value="F:zinc ion binding"/>
    <property type="evidence" value="ECO:0007669"/>
    <property type="project" value="InterPro"/>
</dbReference>
<reference evidence="6 7" key="1">
    <citation type="submission" date="2019-04" db="EMBL/GenBank/DDBJ databases">
        <title>Friends and foes A comparative genomics study of 23 Aspergillus species from section Flavi.</title>
        <authorList>
            <consortium name="DOE Joint Genome Institute"/>
            <person name="Kjaerbolling I."/>
            <person name="Vesth T."/>
            <person name="Frisvad J.C."/>
            <person name="Nybo J.L."/>
            <person name="Theobald S."/>
            <person name="Kildgaard S."/>
            <person name="Isbrandt T."/>
            <person name="Kuo A."/>
            <person name="Sato A."/>
            <person name="Lyhne E.K."/>
            <person name="Kogle M.E."/>
            <person name="Wiebenga A."/>
            <person name="Kun R.S."/>
            <person name="Lubbers R.J."/>
            <person name="Makela M.R."/>
            <person name="Barry K."/>
            <person name="Chovatia M."/>
            <person name="Clum A."/>
            <person name="Daum C."/>
            <person name="Haridas S."/>
            <person name="He G."/>
            <person name="LaButti K."/>
            <person name="Lipzen A."/>
            <person name="Mondo S."/>
            <person name="Riley R."/>
            <person name="Salamov A."/>
            <person name="Simmons B.A."/>
            <person name="Magnuson J.K."/>
            <person name="Henrissat B."/>
            <person name="Mortensen U.H."/>
            <person name="Larsen T.O."/>
            <person name="Devries R.P."/>
            <person name="Grigoriev I.V."/>
            <person name="Machida M."/>
            <person name="Baker S.E."/>
            <person name="Andersen M.R."/>
        </authorList>
    </citation>
    <scope>NUCLEOTIDE SEQUENCE [LARGE SCALE GENOMIC DNA]</scope>
    <source>
        <strain evidence="6 7">CBS 117625</strain>
    </source>
</reference>
<dbReference type="SUPFAM" id="SSF57701">
    <property type="entry name" value="Zn2/Cys6 DNA-binding domain"/>
    <property type="match status" value="1"/>
</dbReference>
<dbReference type="Proteomes" id="UP000325672">
    <property type="component" value="Unassembled WGS sequence"/>
</dbReference>
<keyword evidence="1" id="KW-0805">Transcription regulation</keyword>
<dbReference type="GO" id="GO:0003677">
    <property type="term" value="F:DNA binding"/>
    <property type="evidence" value="ECO:0007669"/>
    <property type="project" value="UniProtKB-KW"/>
</dbReference>
<evidence type="ECO:0000259" key="5">
    <source>
        <dbReference type="PROSITE" id="PS50048"/>
    </source>
</evidence>
<gene>
    <name evidence="6" type="ORF">BDV38DRAFT_272969</name>
</gene>
<dbReference type="GeneID" id="43641799"/>